<protein>
    <submittedName>
        <fullName evidence="2">Uncharacterized protein</fullName>
    </submittedName>
</protein>
<name>A0A2T4BV66_TRILO</name>
<keyword evidence="3" id="KW-1185">Reference proteome</keyword>
<dbReference type="OrthoDB" id="10448902at2759"/>
<sequence length="74" mass="8288">LVRLIRGLYVPFLLPKGYAQRTGSLVSGQYVLRTSARNAAFYTVEEHLDPCLIRSSASSPTRQPAHKQKRGVFL</sequence>
<dbReference type="EMBL" id="KZ679139">
    <property type="protein sequence ID" value="PTB73136.1"/>
    <property type="molecule type" value="Genomic_DNA"/>
</dbReference>
<feature type="non-terminal residue" evidence="2">
    <location>
        <position position="74"/>
    </location>
</feature>
<dbReference type="Proteomes" id="UP000240760">
    <property type="component" value="Unassembled WGS sequence"/>
</dbReference>
<proteinExistence type="predicted"/>
<dbReference type="AlphaFoldDB" id="A0A2T4BV66"/>
<evidence type="ECO:0000313" key="2">
    <source>
        <dbReference type="EMBL" id="PTB73136.1"/>
    </source>
</evidence>
<gene>
    <name evidence="2" type="ORF">M440DRAFT_1311885</name>
</gene>
<feature type="region of interest" description="Disordered" evidence="1">
    <location>
        <begin position="55"/>
        <end position="74"/>
    </location>
</feature>
<feature type="compositionally biased region" description="Basic residues" evidence="1">
    <location>
        <begin position="64"/>
        <end position="74"/>
    </location>
</feature>
<feature type="non-terminal residue" evidence="2">
    <location>
        <position position="1"/>
    </location>
</feature>
<reference evidence="2 3" key="1">
    <citation type="submission" date="2016-07" db="EMBL/GenBank/DDBJ databases">
        <title>Multiple horizontal gene transfer events from other fungi enriched the ability of initially mycotrophic Trichoderma (Ascomycota) to feed on dead plant biomass.</title>
        <authorList>
            <consortium name="DOE Joint Genome Institute"/>
            <person name="Aerts A."/>
            <person name="Atanasova L."/>
            <person name="Chenthamara K."/>
            <person name="Zhang J."/>
            <person name="Grujic M."/>
            <person name="Henrissat B."/>
            <person name="Kuo A."/>
            <person name="Salamov A."/>
            <person name="Lipzen A."/>
            <person name="Labutti K."/>
            <person name="Barry K."/>
            <person name="Miao Y."/>
            <person name="Rahimi M.J."/>
            <person name="Shen Q."/>
            <person name="Grigoriev I.V."/>
            <person name="Kubicek C.P."/>
            <person name="Druzhinina I.S."/>
        </authorList>
    </citation>
    <scope>NUCLEOTIDE SEQUENCE [LARGE SCALE GENOMIC DNA]</scope>
    <source>
        <strain evidence="2 3">ATCC 18648</strain>
    </source>
</reference>
<organism evidence="2 3">
    <name type="scientific">Trichoderma longibrachiatum ATCC 18648</name>
    <dbReference type="NCBI Taxonomy" id="983965"/>
    <lineage>
        <taxon>Eukaryota</taxon>
        <taxon>Fungi</taxon>
        <taxon>Dikarya</taxon>
        <taxon>Ascomycota</taxon>
        <taxon>Pezizomycotina</taxon>
        <taxon>Sordariomycetes</taxon>
        <taxon>Hypocreomycetidae</taxon>
        <taxon>Hypocreales</taxon>
        <taxon>Hypocreaceae</taxon>
        <taxon>Trichoderma</taxon>
    </lineage>
</organism>
<evidence type="ECO:0000256" key="1">
    <source>
        <dbReference type="SAM" id="MobiDB-lite"/>
    </source>
</evidence>
<accession>A0A2T4BV66</accession>
<evidence type="ECO:0000313" key="3">
    <source>
        <dbReference type="Proteomes" id="UP000240760"/>
    </source>
</evidence>